<name>A0A4P9Z615_9FUNG</name>
<keyword evidence="8" id="KW-1185">Reference proteome</keyword>
<dbReference type="AlphaFoldDB" id="A0A4P9Z615"/>
<dbReference type="GO" id="GO:0048188">
    <property type="term" value="C:Set1C/COMPASS complex"/>
    <property type="evidence" value="ECO:0007669"/>
    <property type="project" value="InterPro"/>
</dbReference>
<dbReference type="PROSITE" id="PS50294">
    <property type="entry name" value="WD_REPEATS_REGION"/>
    <property type="match status" value="1"/>
</dbReference>
<dbReference type="Pfam" id="PF00400">
    <property type="entry name" value="WD40"/>
    <property type="match status" value="2"/>
</dbReference>
<dbReference type="PROSITE" id="PS50082">
    <property type="entry name" value="WD_REPEATS_2"/>
    <property type="match status" value="1"/>
</dbReference>
<feature type="repeat" description="WD" evidence="5">
    <location>
        <begin position="51"/>
        <end position="92"/>
    </location>
</feature>
<dbReference type="InterPro" id="IPR015943">
    <property type="entry name" value="WD40/YVTN_repeat-like_dom_sf"/>
</dbReference>
<dbReference type="InterPro" id="IPR024977">
    <property type="entry name" value="Apc4-like_WD40_dom"/>
</dbReference>
<sequence>QNYPELLDDCIEEGEAQCVRWNRQGSYLAVGCRDGRCYVWDYMTRGVACTLEGHVRPVTCVSWSRNGRYLLTSAADWNCICWDLHTRERRTTARFESIVMSSAIHPYRDDLFVACTFMGPVVQVQMLADGRKRRRILYSGDGPDDDLSQVSTVKNFVVTLCFDRRGHHLYLGTYKGKLAILNSETGEILHSMQISSSCIRQLHLSKRNNYLAANSLDRTIRVFDVAIKPSDEHDKPSITLVQRHKFQDVIDRHQWNQCTFSADEEYVIGGSAHKAEHNVYIWDLQRGSLVKMVEGPKETVEDVCWHSFLPVMATVSAAGRVYLWTVHREEHWSAYAPDFTQLEENTYYVEREDEFDLVGRARHMQMGHFLSAYGGKIAHDRHE</sequence>
<keyword evidence="3" id="KW-0677">Repeat</keyword>
<evidence type="ECO:0000256" key="3">
    <source>
        <dbReference type="ARBA" id="ARBA00022737"/>
    </source>
</evidence>
<dbReference type="SMART" id="SM00320">
    <property type="entry name" value="WD40"/>
    <property type="match status" value="5"/>
</dbReference>
<accession>A0A4P9Z615</accession>
<dbReference type="EMBL" id="KZ989274">
    <property type="protein sequence ID" value="RKP27080.1"/>
    <property type="molecule type" value="Genomic_DNA"/>
</dbReference>
<feature type="domain" description="Anaphase-promoting complex subunit 4-like WD40" evidence="6">
    <location>
        <begin position="154"/>
        <end position="203"/>
    </location>
</feature>
<gene>
    <name evidence="7" type="ORF">SYNPS1DRAFT_13237</name>
</gene>
<comment type="subcellular location">
    <subcellularLocation>
        <location evidence="1">Nucleus</location>
    </subcellularLocation>
</comment>
<dbReference type="Pfam" id="PF12894">
    <property type="entry name" value="ANAPC4_WD40"/>
    <property type="match status" value="1"/>
</dbReference>
<keyword evidence="4" id="KW-0539">Nucleus</keyword>
<protein>
    <submittedName>
        <fullName evidence="7">WD40-repeat-containing domain protein</fullName>
    </submittedName>
</protein>
<evidence type="ECO:0000313" key="8">
    <source>
        <dbReference type="Proteomes" id="UP000278143"/>
    </source>
</evidence>
<evidence type="ECO:0000256" key="2">
    <source>
        <dbReference type="ARBA" id="ARBA00022574"/>
    </source>
</evidence>
<dbReference type="Gene3D" id="2.130.10.10">
    <property type="entry name" value="YVTN repeat-like/Quinoprotein amine dehydrogenase"/>
    <property type="match status" value="2"/>
</dbReference>
<proteinExistence type="predicted"/>
<evidence type="ECO:0000256" key="4">
    <source>
        <dbReference type="ARBA" id="ARBA00023242"/>
    </source>
</evidence>
<dbReference type="Proteomes" id="UP000278143">
    <property type="component" value="Unassembled WGS sequence"/>
</dbReference>
<keyword evidence="2 5" id="KW-0853">WD repeat</keyword>
<evidence type="ECO:0000259" key="6">
    <source>
        <dbReference type="Pfam" id="PF12894"/>
    </source>
</evidence>
<dbReference type="SUPFAM" id="SSF50978">
    <property type="entry name" value="WD40 repeat-like"/>
    <property type="match status" value="1"/>
</dbReference>
<dbReference type="PANTHER" id="PTHR44040:SF1">
    <property type="entry name" value="RETINOBLASTOMA-BINDING PROTEIN 5"/>
    <property type="match status" value="1"/>
</dbReference>
<evidence type="ECO:0000313" key="7">
    <source>
        <dbReference type="EMBL" id="RKP27080.1"/>
    </source>
</evidence>
<reference evidence="8" key="1">
    <citation type="journal article" date="2018" name="Nat. Microbiol.">
        <title>Leveraging single-cell genomics to expand the fungal tree of life.</title>
        <authorList>
            <person name="Ahrendt S.R."/>
            <person name="Quandt C.A."/>
            <person name="Ciobanu D."/>
            <person name="Clum A."/>
            <person name="Salamov A."/>
            <person name="Andreopoulos B."/>
            <person name="Cheng J.F."/>
            <person name="Woyke T."/>
            <person name="Pelin A."/>
            <person name="Henrissat B."/>
            <person name="Reynolds N.K."/>
            <person name="Benny G.L."/>
            <person name="Smith M.E."/>
            <person name="James T.Y."/>
            <person name="Grigoriev I.V."/>
        </authorList>
    </citation>
    <scope>NUCLEOTIDE SEQUENCE [LARGE SCALE GENOMIC DNA]</scope>
    <source>
        <strain evidence="8">Benny S71-1</strain>
    </source>
</reference>
<evidence type="ECO:0000256" key="1">
    <source>
        <dbReference type="ARBA" id="ARBA00004123"/>
    </source>
</evidence>
<dbReference type="PANTHER" id="PTHR44040">
    <property type="entry name" value="RETINOBLASTOMA-BINDING PROTEIN 5"/>
    <property type="match status" value="1"/>
</dbReference>
<feature type="non-terminal residue" evidence="7">
    <location>
        <position position="1"/>
    </location>
</feature>
<dbReference type="OrthoDB" id="196858at2759"/>
<organism evidence="7 8">
    <name type="scientific">Syncephalis pseudoplumigaleata</name>
    <dbReference type="NCBI Taxonomy" id="1712513"/>
    <lineage>
        <taxon>Eukaryota</taxon>
        <taxon>Fungi</taxon>
        <taxon>Fungi incertae sedis</taxon>
        <taxon>Zoopagomycota</taxon>
        <taxon>Zoopagomycotina</taxon>
        <taxon>Zoopagomycetes</taxon>
        <taxon>Zoopagales</taxon>
        <taxon>Piptocephalidaceae</taxon>
        <taxon>Syncephalis</taxon>
    </lineage>
</organism>
<evidence type="ECO:0000256" key="5">
    <source>
        <dbReference type="PROSITE-ProRule" id="PRU00221"/>
    </source>
</evidence>
<dbReference type="InterPro" id="IPR036322">
    <property type="entry name" value="WD40_repeat_dom_sf"/>
</dbReference>
<dbReference type="InterPro" id="IPR037850">
    <property type="entry name" value="RBBP5/Swd1"/>
</dbReference>
<dbReference type="InterPro" id="IPR001680">
    <property type="entry name" value="WD40_rpt"/>
</dbReference>